<feature type="domain" description="TonB-dependent receptor plug" evidence="2">
    <location>
        <begin position="170"/>
        <end position="277"/>
    </location>
</feature>
<keyword evidence="4" id="KW-1185">Reference proteome</keyword>
<proteinExistence type="inferred from homology"/>
<gene>
    <name evidence="3" type="ORF">FAM09_14135</name>
</gene>
<dbReference type="Pfam" id="PF13715">
    <property type="entry name" value="CarbopepD_reg_2"/>
    <property type="match status" value="1"/>
</dbReference>
<comment type="subcellular location">
    <subcellularLocation>
        <location evidence="1">Cell outer membrane</location>
        <topology evidence="1">Multi-pass membrane protein</topology>
    </subcellularLocation>
</comment>
<evidence type="ECO:0000259" key="2">
    <source>
        <dbReference type="Pfam" id="PF07715"/>
    </source>
</evidence>
<dbReference type="InterPro" id="IPR023997">
    <property type="entry name" value="TonB-dep_OMP_SusC/RagA_CS"/>
</dbReference>
<evidence type="ECO:0000256" key="1">
    <source>
        <dbReference type="PROSITE-ProRule" id="PRU01360"/>
    </source>
</evidence>
<dbReference type="PROSITE" id="PS52016">
    <property type="entry name" value="TONB_DEPENDENT_REC_3"/>
    <property type="match status" value="1"/>
</dbReference>
<reference evidence="3 4" key="1">
    <citation type="submission" date="2019-04" db="EMBL/GenBank/DDBJ databases">
        <title>Niastella caeni sp. nov., isolated from activated sludge.</title>
        <authorList>
            <person name="Sheng M."/>
        </authorList>
    </citation>
    <scope>NUCLEOTIDE SEQUENCE [LARGE SCALE GENOMIC DNA]</scope>
    <source>
        <strain evidence="3 4">HX-2-15</strain>
    </source>
</reference>
<keyword evidence="1" id="KW-1134">Transmembrane beta strand</keyword>
<sequence>MHWKLLYNPDDLANKFADTTSLNTRQGWTINQLSTLLKKYNLELQPVGESTYAIKKSNPPRAPAVNRDTAEREVQNEIIIRGTIRTDSAVLQGATVMLKSDPGHATTTDEHGKYLIKAPANGTLVISSVGYKEEEIDIRGESVINAVLKSNNNQLEEVAVVAYGTQKKTTMVGAVTTINPKELKGPTSNLTTMLAGRLSGVISYQRSGEPGKDNASFFIRGITTFGTGKVDPLILIDGIESSSTDLARLQPDDISGFSILKDATASSLYGARGANGVVLVTTKSGADGRTKFNIRAENSLSSNTRNYKFADNVTYMNLANEAVLTRNALERVPYSQSKIDHTAAGDDPYLYPNNNWIKQLIKSYTNNQRFDMNVSGGGKIAQYYIAGTYNIDNGVLKVDDINNFNSNIKLRSYSIRSNVNVNLTPTTLAIVRTYGQFDDYNGPVGGGASIFSQAVWANPVKFAPVYPAGYLPGLTHPLFGNAFRSNVDNPIPTDGSNLYNNPYARMVSGYQQSNTSNLQAQLELKQDLAFITPGLAARLMAYTQRYSYFEVNRQYTPFYYELSYDLQTKAPRLSPLNTNGTEYLNYSENGKTVNTTSYLEAAVNYNRQIGKKHQVSGMLITLFRNYLSANAGSLQLSLPHRNHGVSGRFTYAYDNRYMAEFNFGYNGSERFAEDHRFGFFPSVGVAWNVSNEKFIEPLGFISKLKLRATYGLVGNDQIGTDAERFFYLSDVNMNNTNRSYTFGETYSTSSNGISVNRYENYDITWERSYKTNIGLELGLWNALNIQADVYKERRNNILMTRGTIPNMMGLSAPIQANVGEAEGKGIDISLDYTYTPGKNTWLQARGTFTYATSKLMVNEEPNYPEAYRARIGQPISQSYGYIAERLFIDDYEVSYAPVQNFAQDNTAENGKYRVRGGDIKYRDVNRDGQITTADMVPIGLPTTPEITYGFGVSFGYKKWDVSCYFQGSARSSFFIDSYSMSPFVLNGGGQHGLLADIAGDHWSERNRNPYAFWPRLSNYFVNNNNQTSTWWMRNGDFLRLKTTELGYTFPKSLLSRLHLSNTRIYANAFNLFVISKFSMWDPEMGGNGLGYPVQRVYNIGVNLGF</sequence>
<dbReference type="Proteomes" id="UP000306918">
    <property type="component" value="Unassembled WGS sequence"/>
</dbReference>
<dbReference type="GO" id="GO:0009279">
    <property type="term" value="C:cell outer membrane"/>
    <property type="evidence" value="ECO:0007669"/>
    <property type="project" value="UniProtKB-SubCell"/>
</dbReference>
<dbReference type="InterPro" id="IPR008969">
    <property type="entry name" value="CarboxyPept-like_regulatory"/>
</dbReference>
<dbReference type="Gene3D" id="2.170.130.10">
    <property type="entry name" value="TonB-dependent receptor, plug domain"/>
    <property type="match status" value="1"/>
</dbReference>
<keyword evidence="1" id="KW-0998">Cell outer membrane</keyword>
<evidence type="ECO:0000313" key="3">
    <source>
        <dbReference type="EMBL" id="THU39784.1"/>
    </source>
</evidence>
<dbReference type="InterPro" id="IPR023996">
    <property type="entry name" value="TonB-dep_OMP_SusC/RagA"/>
</dbReference>
<comment type="similarity">
    <text evidence="1">Belongs to the TonB-dependent receptor family.</text>
</comment>
<dbReference type="InterPro" id="IPR012910">
    <property type="entry name" value="Plug_dom"/>
</dbReference>
<dbReference type="Pfam" id="PF07715">
    <property type="entry name" value="Plug"/>
    <property type="match status" value="1"/>
</dbReference>
<dbReference type="PROSITE" id="PS00018">
    <property type="entry name" value="EF_HAND_1"/>
    <property type="match status" value="1"/>
</dbReference>
<dbReference type="NCBIfam" id="TIGR04057">
    <property type="entry name" value="SusC_RagA_signa"/>
    <property type="match status" value="1"/>
</dbReference>
<keyword evidence="1" id="KW-0812">Transmembrane</keyword>
<dbReference type="NCBIfam" id="TIGR04056">
    <property type="entry name" value="OMP_RagA_SusC"/>
    <property type="match status" value="1"/>
</dbReference>
<dbReference type="InterPro" id="IPR039426">
    <property type="entry name" value="TonB-dep_rcpt-like"/>
</dbReference>
<comment type="caution">
    <text evidence="3">The sequence shown here is derived from an EMBL/GenBank/DDBJ whole genome shotgun (WGS) entry which is preliminary data.</text>
</comment>
<keyword evidence="1" id="KW-0813">Transport</keyword>
<dbReference type="FunFam" id="2.170.130.10:FF:000003">
    <property type="entry name" value="SusC/RagA family TonB-linked outer membrane protein"/>
    <property type="match status" value="1"/>
</dbReference>
<evidence type="ECO:0000313" key="4">
    <source>
        <dbReference type="Proteomes" id="UP000306918"/>
    </source>
</evidence>
<dbReference type="EMBL" id="STFF01000003">
    <property type="protein sequence ID" value="THU39784.1"/>
    <property type="molecule type" value="Genomic_DNA"/>
</dbReference>
<keyword evidence="1" id="KW-0472">Membrane</keyword>
<dbReference type="SUPFAM" id="SSF49464">
    <property type="entry name" value="Carboxypeptidase regulatory domain-like"/>
    <property type="match status" value="1"/>
</dbReference>
<protein>
    <submittedName>
        <fullName evidence="3">TonB-dependent receptor</fullName>
    </submittedName>
</protein>
<dbReference type="InterPro" id="IPR037066">
    <property type="entry name" value="Plug_dom_sf"/>
</dbReference>
<dbReference type="Gene3D" id="2.60.40.1120">
    <property type="entry name" value="Carboxypeptidase-like, regulatory domain"/>
    <property type="match status" value="1"/>
</dbReference>
<keyword evidence="3" id="KW-0675">Receptor</keyword>
<dbReference type="SUPFAM" id="SSF56935">
    <property type="entry name" value="Porins"/>
    <property type="match status" value="1"/>
</dbReference>
<dbReference type="InterPro" id="IPR018247">
    <property type="entry name" value="EF_Hand_1_Ca_BS"/>
</dbReference>
<organism evidence="3 4">
    <name type="scientific">Niastella caeni</name>
    <dbReference type="NCBI Taxonomy" id="2569763"/>
    <lineage>
        <taxon>Bacteria</taxon>
        <taxon>Pseudomonadati</taxon>
        <taxon>Bacteroidota</taxon>
        <taxon>Chitinophagia</taxon>
        <taxon>Chitinophagales</taxon>
        <taxon>Chitinophagaceae</taxon>
        <taxon>Niastella</taxon>
    </lineage>
</organism>
<dbReference type="OrthoDB" id="603589at2"/>
<accession>A0A4S8I005</accession>
<name>A0A4S8I005_9BACT</name>
<dbReference type="AlphaFoldDB" id="A0A4S8I005"/>